<evidence type="ECO:0000313" key="5">
    <source>
        <dbReference type="Proteomes" id="UP001524473"/>
    </source>
</evidence>
<name>A0ABT1S224_9FIRM</name>
<keyword evidence="5" id="KW-1185">Reference proteome</keyword>
<organism evidence="4 5">
    <name type="scientific">Neglectibacter timonensis</name>
    <dbReference type="NCBI Taxonomy" id="1776382"/>
    <lineage>
        <taxon>Bacteria</taxon>
        <taxon>Bacillati</taxon>
        <taxon>Bacillota</taxon>
        <taxon>Clostridia</taxon>
        <taxon>Eubacteriales</taxon>
        <taxon>Oscillospiraceae</taxon>
        <taxon>Neglectibacter</taxon>
    </lineage>
</organism>
<protein>
    <submittedName>
        <fullName evidence="4">Helix-turn-helix domain-containing protein</fullName>
    </submittedName>
</protein>
<dbReference type="EMBL" id="JANFZH010000034">
    <property type="protein sequence ID" value="MCQ4840996.1"/>
    <property type="molecule type" value="Genomic_DNA"/>
</dbReference>
<dbReference type="InterPro" id="IPR000524">
    <property type="entry name" value="Tscrpt_reg_HTH_GntR"/>
</dbReference>
<dbReference type="InterPro" id="IPR036388">
    <property type="entry name" value="WH-like_DNA-bd_sf"/>
</dbReference>
<keyword evidence="1" id="KW-0805">Transcription regulation</keyword>
<dbReference type="Gene3D" id="1.10.10.10">
    <property type="entry name" value="Winged helix-like DNA-binding domain superfamily/Winged helix DNA-binding domain"/>
    <property type="match status" value="1"/>
</dbReference>
<dbReference type="Proteomes" id="UP001524473">
    <property type="component" value="Unassembled WGS sequence"/>
</dbReference>
<dbReference type="RefSeq" id="WP_256192190.1">
    <property type="nucleotide sequence ID" value="NZ_JANFZG010000034.1"/>
</dbReference>
<reference evidence="4 5" key="1">
    <citation type="submission" date="2022-06" db="EMBL/GenBank/DDBJ databases">
        <title>Isolation of gut microbiota from human fecal samples.</title>
        <authorList>
            <person name="Pamer E.G."/>
            <person name="Barat B."/>
            <person name="Waligurski E."/>
            <person name="Medina S."/>
            <person name="Paddock L."/>
            <person name="Mostad J."/>
        </authorList>
    </citation>
    <scope>NUCLEOTIDE SEQUENCE [LARGE SCALE GENOMIC DNA]</scope>
    <source>
        <strain evidence="4 5">DFI.9.73</strain>
    </source>
</reference>
<evidence type="ECO:0000256" key="3">
    <source>
        <dbReference type="ARBA" id="ARBA00023163"/>
    </source>
</evidence>
<dbReference type="SUPFAM" id="SSF46785">
    <property type="entry name" value="Winged helix' DNA-binding domain"/>
    <property type="match status" value="1"/>
</dbReference>
<accession>A0ABT1S224</accession>
<keyword evidence="3" id="KW-0804">Transcription</keyword>
<keyword evidence="2" id="KW-0238">DNA-binding</keyword>
<evidence type="ECO:0000256" key="1">
    <source>
        <dbReference type="ARBA" id="ARBA00023015"/>
    </source>
</evidence>
<dbReference type="InterPro" id="IPR036390">
    <property type="entry name" value="WH_DNA-bd_sf"/>
</dbReference>
<comment type="caution">
    <text evidence="4">The sequence shown here is derived from an EMBL/GenBank/DDBJ whole genome shotgun (WGS) entry which is preliminary data.</text>
</comment>
<evidence type="ECO:0000256" key="2">
    <source>
        <dbReference type="ARBA" id="ARBA00023125"/>
    </source>
</evidence>
<sequence>MSFYYAIYSSDLNHRARTVYMYLKDRADAKGCCWPAIKTIAANLGLSRSTVKRALRDLCQAGLLEKERRWRENGSYTSNFYRLLK</sequence>
<dbReference type="Pfam" id="PF13730">
    <property type="entry name" value="HTH_36"/>
    <property type="match status" value="1"/>
</dbReference>
<evidence type="ECO:0000313" key="4">
    <source>
        <dbReference type="EMBL" id="MCQ4840996.1"/>
    </source>
</evidence>
<gene>
    <name evidence="4" type="ORF">NE695_13860</name>
</gene>
<proteinExistence type="predicted"/>
<dbReference type="PRINTS" id="PR00035">
    <property type="entry name" value="HTHGNTR"/>
</dbReference>